<evidence type="ECO:0000259" key="6">
    <source>
        <dbReference type="SMART" id="SM00853"/>
    </source>
</evidence>
<dbReference type="Gene3D" id="3.30.1370.100">
    <property type="entry name" value="MutL, C-terminal domain, regulatory subdomain"/>
    <property type="match status" value="1"/>
</dbReference>
<feature type="domain" description="MutL C-terminal dimerisation" evidence="6">
    <location>
        <begin position="437"/>
        <end position="580"/>
    </location>
</feature>
<accession>A0A562VNV9</accession>
<dbReference type="InterPro" id="IPR020667">
    <property type="entry name" value="DNA_mismatch_repair_MutL"/>
</dbReference>
<sequence>MAARIRILPESITNKIAAGEVVERPASVVKELVENALDAGSTDIVAEIEGGGKRLIRVTDNGSGMSGDDALLALERHATSKIASDSDLFNLGTLGFRGEALPSIASVSRFTIQSRERGSLAGTEIYAEGGRIREVKEFGMAEGTIIAVRNLFFNTPARLKFMKSPETEAGHVGEFLTRLALSRSDVRFTYLNDGKMVFRALPGTLQSRAAELLGKRLASDLYHFDYCDESVSVHGLVGGPASSRSSASALYTYINGRFVRDRVVQHAVLQGYRQVLERGRYPVVVLFIDLPPGDVDVNVHPTKHEVRFREQGRVHDIILGGIEAAIRSAPWLADGRRESGDNASAFVGREMVAGVRDALQSYAQTPHRQESFPRGWSGGQPTGGTMEAVSRVQASVVVEQRPLSTQQTEIAVTNAALPEQPASEAGPEAGYFSSLTVIGQFNAAYLVCQEGNDLVMIDQHAAHERVAFERLRAEYASGGIERQGLLFPETLELSPAQSATAREHSEEFLRLGFELDHFGGNTWLLKAVPRLIARLPADRTVLDMLEELQGIGRSRSMADLVEGLLATIACHSVVRGRQSLSVIEIRELFRQMDAIDFATRCPHGRPVIATMTLAEIEKMFKRT</sequence>
<name>A0A562VNV9_9BACT</name>
<dbReference type="Gene3D" id="3.30.1540.20">
    <property type="entry name" value="MutL, C-terminal domain, dimerisation subdomain"/>
    <property type="match status" value="1"/>
</dbReference>
<dbReference type="SMART" id="SM01340">
    <property type="entry name" value="DNA_mis_repair"/>
    <property type="match status" value="1"/>
</dbReference>
<dbReference type="AlphaFoldDB" id="A0A562VNV9"/>
<proteinExistence type="inferred from homology"/>
<keyword evidence="9" id="KW-1185">Reference proteome</keyword>
<dbReference type="InterPro" id="IPR042121">
    <property type="entry name" value="MutL_C_regsub"/>
</dbReference>
<keyword evidence="4 5" id="KW-0234">DNA repair</keyword>
<dbReference type="Gene3D" id="3.30.565.10">
    <property type="entry name" value="Histidine kinase-like ATPase, C-terminal domain"/>
    <property type="match status" value="1"/>
</dbReference>
<evidence type="ECO:0000259" key="7">
    <source>
        <dbReference type="SMART" id="SM01340"/>
    </source>
</evidence>
<dbReference type="SUPFAM" id="SSF54211">
    <property type="entry name" value="Ribosomal protein S5 domain 2-like"/>
    <property type="match status" value="1"/>
</dbReference>
<dbReference type="GO" id="GO:0140664">
    <property type="term" value="F:ATP-dependent DNA damage sensor activity"/>
    <property type="evidence" value="ECO:0007669"/>
    <property type="project" value="InterPro"/>
</dbReference>
<evidence type="ECO:0000256" key="1">
    <source>
        <dbReference type="ARBA" id="ARBA00006082"/>
    </source>
</evidence>
<dbReference type="InterPro" id="IPR038973">
    <property type="entry name" value="MutL/Mlh/Pms-like"/>
</dbReference>
<evidence type="ECO:0000256" key="2">
    <source>
        <dbReference type="ARBA" id="ARBA00021975"/>
    </source>
</evidence>
<dbReference type="Pfam" id="PF01119">
    <property type="entry name" value="DNA_mis_repair"/>
    <property type="match status" value="1"/>
</dbReference>
<dbReference type="NCBIfam" id="TIGR00585">
    <property type="entry name" value="mutl"/>
    <property type="match status" value="1"/>
</dbReference>
<dbReference type="SMART" id="SM00853">
    <property type="entry name" value="MutL_C"/>
    <property type="match status" value="1"/>
</dbReference>
<dbReference type="InterPro" id="IPR036890">
    <property type="entry name" value="HATPase_C_sf"/>
</dbReference>
<dbReference type="InterPro" id="IPR014762">
    <property type="entry name" value="DNA_mismatch_repair_CS"/>
</dbReference>
<evidence type="ECO:0000313" key="8">
    <source>
        <dbReference type="EMBL" id="TWJ19434.1"/>
    </source>
</evidence>
<dbReference type="SUPFAM" id="SSF55874">
    <property type="entry name" value="ATPase domain of HSP90 chaperone/DNA topoisomerase II/histidine kinase"/>
    <property type="match status" value="1"/>
</dbReference>
<comment type="caution">
    <text evidence="8">The sequence shown here is derived from an EMBL/GenBank/DDBJ whole genome shotgun (WGS) entry which is preliminary data.</text>
</comment>
<evidence type="ECO:0000313" key="9">
    <source>
        <dbReference type="Proteomes" id="UP000319449"/>
    </source>
</evidence>
<dbReference type="CDD" id="cd16926">
    <property type="entry name" value="HATPase_MutL-MLH-PMS-like"/>
    <property type="match status" value="1"/>
</dbReference>
<comment type="similarity">
    <text evidence="1 5">Belongs to the DNA mismatch repair MutL/HexB family.</text>
</comment>
<evidence type="ECO:0000256" key="3">
    <source>
        <dbReference type="ARBA" id="ARBA00022763"/>
    </source>
</evidence>
<dbReference type="GO" id="GO:0030983">
    <property type="term" value="F:mismatched DNA binding"/>
    <property type="evidence" value="ECO:0007669"/>
    <property type="project" value="InterPro"/>
</dbReference>
<dbReference type="InterPro" id="IPR020568">
    <property type="entry name" value="Ribosomal_Su5_D2-typ_SF"/>
</dbReference>
<dbReference type="Gene3D" id="3.30.230.10">
    <property type="match status" value="1"/>
</dbReference>
<dbReference type="GO" id="GO:0005524">
    <property type="term" value="F:ATP binding"/>
    <property type="evidence" value="ECO:0007669"/>
    <property type="project" value="InterPro"/>
</dbReference>
<dbReference type="GO" id="GO:0006298">
    <property type="term" value="P:mismatch repair"/>
    <property type="evidence" value="ECO:0007669"/>
    <property type="project" value="UniProtKB-UniRule"/>
</dbReference>
<dbReference type="CDD" id="cd00782">
    <property type="entry name" value="MutL_Trans"/>
    <property type="match status" value="1"/>
</dbReference>
<dbReference type="EMBL" id="VLLN01000009">
    <property type="protein sequence ID" value="TWJ19434.1"/>
    <property type="molecule type" value="Genomic_DNA"/>
</dbReference>
<dbReference type="RefSeq" id="WP_145021594.1">
    <property type="nucleotide sequence ID" value="NZ_VLLN01000009.1"/>
</dbReference>
<dbReference type="PANTHER" id="PTHR10073">
    <property type="entry name" value="DNA MISMATCH REPAIR PROTEIN MLH, PMS, MUTL"/>
    <property type="match status" value="1"/>
</dbReference>
<dbReference type="FunFam" id="3.30.565.10:FF:000003">
    <property type="entry name" value="DNA mismatch repair endonuclease MutL"/>
    <property type="match status" value="1"/>
</dbReference>
<dbReference type="Proteomes" id="UP000319449">
    <property type="component" value="Unassembled WGS sequence"/>
</dbReference>
<dbReference type="Pfam" id="PF08676">
    <property type="entry name" value="MutL_C"/>
    <property type="match status" value="1"/>
</dbReference>
<dbReference type="HAMAP" id="MF_00149">
    <property type="entry name" value="DNA_mis_repair"/>
    <property type="match status" value="1"/>
</dbReference>
<dbReference type="InterPro" id="IPR042120">
    <property type="entry name" value="MutL_C_dimsub"/>
</dbReference>
<dbReference type="SUPFAM" id="SSF118116">
    <property type="entry name" value="DNA mismatch repair protein MutL"/>
    <property type="match status" value="1"/>
</dbReference>
<dbReference type="PANTHER" id="PTHR10073:SF12">
    <property type="entry name" value="DNA MISMATCH REPAIR PROTEIN MLH1"/>
    <property type="match status" value="1"/>
</dbReference>
<dbReference type="GO" id="GO:0016887">
    <property type="term" value="F:ATP hydrolysis activity"/>
    <property type="evidence" value="ECO:0007669"/>
    <property type="project" value="InterPro"/>
</dbReference>
<dbReference type="PROSITE" id="PS00058">
    <property type="entry name" value="DNA_MISMATCH_REPAIR_1"/>
    <property type="match status" value="1"/>
</dbReference>
<dbReference type="InterPro" id="IPR002099">
    <property type="entry name" value="MutL/Mlh/PMS"/>
</dbReference>
<gene>
    <name evidence="5" type="primary">mutL</name>
    <name evidence="8" type="ORF">JN12_01850</name>
</gene>
<organism evidence="8 9">
    <name type="scientific">Geobacter argillaceus</name>
    <dbReference type="NCBI Taxonomy" id="345631"/>
    <lineage>
        <taxon>Bacteria</taxon>
        <taxon>Pseudomonadati</taxon>
        <taxon>Thermodesulfobacteriota</taxon>
        <taxon>Desulfuromonadia</taxon>
        <taxon>Geobacterales</taxon>
        <taxon>Geobacteraceae</taxon>
        <taxon>Geobacter</taxon>
    </lineage>
</organism>
<reference evidence="8 9" key="1">
    <citation type="submission" date="2019-07" db="EMBL/GenBank/DDBJ databases">
        <title>Genomic Encyclopedia of Archaeal and Bacterial Type Strains, Phase II (KMG-II): from individual species to whole genera.</title>
        <authorList>
            <person name="Goeker M."/>
        </authorList>
    </citation>
    <scope>NUCLEOTIDE SEQUENCE [LARGE SCALE GENOMIC DNA]</scope>
    <source>
        <strain evidence="8 9">ATCC BAA-1139</strain>
    </source>
</reference>
<dbReference type="Pfam" id="PF13589">
    <property type="entry name" value="HATPase_c_3"/>
    <property type="match status" value="1"/>
</dbReference>
<dbReference type="GO" id="GO:0032300">
    <property type="term" value="C:mismatch repair complex"/>
    <property type="evidence" value="ECO:0007669"/>
    <property type="project" value="InterPro"/>
</dbReference>
<comment type="function">
    <text evidence="5">This protein is involved in the repair of mismatches in DNA. It is required for dam-dependent methyl-directed DNA mismatch repair. May act as a 'molecular matchmaker', a protein that promotes the formation of a stable complex between two or more DNA-binding proteins in an ATP-dependent manner without itself being part of a final effector complex.</text>
</comment>
<feature type="domain" description="DNA mismatch repair protein S5" evidence="7">
    <location>
        <begin position="209"/>
        <end position="327"/>
    </location>
</feature>
<dbReference type="InterPro" id="IPR014790">
    <property type="entry name" value="MutL_C"/>
</dbReference>
<dbReference type="InterPro" id="IPR013507">
    <property type="entry name" value="DNA_mismatch_S5_2-like"/>
</dbReference>
<dbReference type="InterPro" id="IPR014721">
    <property type="entry name" value="Ribsml_uS5_D2-typ_fold_subgr"/>
</dbReference>
<protein>
    <recommendedName>
        <fullName evidence="2 5">DNA mismatch repair protein MutL</fullName>
    </recommendedName>
</protein>
<keyword evidence="3 5" id="KW-0227">DNA damage</keyword>
<dbReference type="InterPro" id="IPR037198">
    <property type="entry name" value="MutL_C_sf"/>
</dbReference>
<dbReference type="OrthoDB" id="9763467at2"/>
<evidence type="ECO:0000256" key="4">
    <source>
        <dbReference type="ARBA" id="ARBA00023204"/>
    </source>
</evidence>
<evidence type="ECO:0000256" key="5">
    <source>
        <dbReference type="HAMAP-Rule" id="MF_00149"/>
    </source>
</evidence>